<name>A0A3M7STJ6_BRAPC</name>
<dbReference type="EMBL" id="REGN01000781">
    <property type="protein sequence ID" value="RNA39144.1"/>
    <property type="molecule type" value="Genomic_DNA"/>
</dbReference>
<accession>A0A3M7STJ6</accession>
<proteinExistence type="predicted"/>
<keyword evidence="2" id="KW-1185">Reference proteome</keyword>
<evidence type="ECO:0000313" key="1">
    <source>
        <dbReference type="EMBL" id="RNA39144.1"/>
    </source>
</evidence>
<evidence type="ECO:0000313" key="2">
    <source>
        <dbReference type="Proteomes" id="UP000276133"/>
    </source>
</evidence>
<sequence length="118" mass="13676">MKILDSSAIRHIHLVHSRSWAGIGSSSEKSRCIRLDKSIDYDLMKLISHNSLDIELIYTKFLTMDHSCSLSFLQSNFHRIPHISRARLTNFLKHRVSSGFFNQKISFEARIFKSGTHE</sequence>
<organism evidence="1 2">
    <name type="scientific">Brachionus plicatilis</name>
    <name type="common">Marine rotifer</name>
    <name type="synonym">Brachionus muelleri</name>
    <dbReference type="NCBI Taxonomy" id="10195"/>
    <lineage>
        <taxon>Eukaryota</taxon>
        <taxon>Metazoa</taxon>
        <taxon>Spiralia</taxon>
        <taxon>Gnathifera</taxon>
        <taxon>Rotifera</taxon>
        <taxon>Eurotatoria</taxon>
        <taxon>Monogononta</taxon>
        <taxon>Pseudotrocha</taxon>
        <taxon>Ploima</taxon>
        <taxon>Brachionidae</taxon>
        <taxon>Brachionus</taxon>
    </lineage>
</organism>
<dbReference type="Proteomes" id="UP000276133">
    <property type="component" value="Unassembled WGS sequence"/>
</dbReference>
<comment type="caution">
    <text evidence="1">The sequence shown here is derived from an EMBL/GenBank/DDBJ whole genome shotgun (WGS) entry which is preliminary data.</text>
</comment>
<reference evidence="1 2" key="1">
    <citation type="journal article" date="2018" name="Sci. Rep.">
        <title>Genomic signatures of local adaptation to the degree of environmental predictability in rotifers.</title>
        <authorList>
            <person name="Franch-Gras L."/>
            <person name="Hahn C."/>
            <person name="Garcia-Roger E.M."/>
            <person name="Carmona M.J."/>
            <person name="Serra M."/>
            <person name="Gomez A."/>
        </authorList>
    </citation>
    <scope>NUCLEOTIDE SEQUENCE [LARGE SCALE GENOMIC DNA]</scope>
    <source>
        <strain evidence="1">HYR1</strain>
    </source>
</reference>
<gene>
    <name evidence="1" type="ORF">BpHYR1_048601</name>
</gene>
<dbReference type="AlphaFoldDB" id="A0A3M7STJ6"/>
<protein>
    <submittedName>
        <fullName evidence="1">Uncharacterized protein</fullName>
    </submittedName>
</protein>